<feature type="region of interest" description="Disordered" evidence="1">
    <location>
        <begin position="268"/>
        <end position="300"/>
    </location>
</feature>
<evidence type="ECO:0008006" key="4">
    <source>
        <dbReference type="Google" id="ProtNLM"/>
    </source>
</evidence>
<reference evidence="2 3" key="1">
    <citation type="submission" date="2018-07" db="EMBL/GenBank/DDBJ databases">
        <title>Comparative genomes isolates from brazilian mangrove.</title>
        <authorList>
            <person name="De Araujo J.E."/>
            <person name="Taketani R.G."/>
            <person name="Silva M.C.P."/>
            <person name="Lourenco M.V."/>
            <person name="Oliveira V.M."/>
            <person name="Andreote F.D."/>
        </authorList>
    </citation>
    <scope>NUCLEOTIDE SEQUENCE [LARGE SCALE GENOMIC DNA]</scope>
    <source>
        <strain evidence="2 3">HEX PRIS-MGV</strain>
    </source>
</reference>
<dbReference type="SUPFAM" id="SSF48452">
    <property type="entry name" value="TPR-like"/>
    <property type="match status" value="1"/>
</dbReference>
<name>A0A368KWL0_9BACT</name>
<dbReference type="GO" id="GO:0003824">
    <property type="term" value="F:catalytic activity"/>
    <property type="evidence" value="ECO:0007669"/>
    <property type="project" value="InterPro"/>
</dbReference>
<evidence type="ECO:0000313" key="2">
    <source>
        <dbReference type="EMBL" id="RCS54739.1"/>
    </source>
</evidence>
<dbReference type="EMBL" id="QPEX01000010">
    <property type="protein sequence ID" value="RCS54739.1"/>
    <property type="molecule type" value="Genomic_DNA"/>
</dbReference>
<dbReference type="Pfam" id="PF14559">
    <property type="entry name" value="TPR_19"/>
    <property type="match status" value="1"/>
</dbReference>
<comment type="caution">
    <text evidence="2">The sequence shown here is derived from an EMBL/GenBank/DDBJ whole genome shotgun (WGS) entry which is preliminary data.</text>
</comment>
<feature type="compositionally biased region" description="Pro residues" evidence="1">
    <location>
        <begin position="282"/>
        <end position="299"/>
    </location>
</feature>
<organism evidence="2 3">
    <name type="scientific">Bremerella cremea</name>
    <dbReference type="NCBI Taxonomy" id="1031537"/>
    <lineage>
        <taxon>Bacteria</taxon>
        <taxon>Pseudomonadati</taxon>
        <taxon>Planctomycetota</taxon>
        <taxon>Planctomycetia</taxon>
        <taxon>Pirellulales</taxon>
        <taxon>Pirellulaceae</taxon>
        <taxon>Bremerella</taxon>
    </lineage>
</organism>
<dbReference type="InterPro" id="IPR011990">
    <property type="entry name" value="TPR-like_helical_dom_sf"/>
</dbReference>
<dbReference type="PROSITE" id="PS00175">
    <property type="entry name" value="PG_MUTASE"/>
    <property type="match status" value="1"/>
</dbReference>
<sequence>MDGLMNRLLPPARRVAIALTLTVTTVIGCQRGSELANKPEQPVTPVSAPQPFNAPDNVRPMTQLAAHLSISEAYKNIVDNPHISPERTPPVESESAPNPSVSLDKIRFPLKIERSVKPEQSAPSEITPQVAAAPINRPSQPPGHFDTPQAPLDLNPPTIAPPSQQSALILEPSPQDLPQRIAPPIESHPRFETVAPQPAPVPRQTIEPNYLRNLPPTGRFTQDNAQPKPNLDFEAPQGPFVSGPPASFVSLAPAATPANPALAPARNTVEDLKGPGLSVPAPRQPARPSPEQVTPPPQSRPEIDHALIAVRGRMNSLVDHGLVLAQRGAYFSARAEFIQALRLATQTLDTAERTHRHSDALAEALAALDEAGDFIPSGARLEANVDLDLVVSSHRTPVLKDKDLEHETTLTATQQYFSFAQQKLMVACAGIPETSRALVGMGRIQEYLYQTAGDNRTLIGPRSIALFQTALAIDGRNFEAANELGVLLARYGQFEEAKQALLQGVKSVPRPEIWQNLASIHETLGELELAQRAKQEAEMAQQFVQLNGDLNTVRWVTPEEMARHGQANANLKQSVPADNIPPIAQRRTTQSTR</sequence>
<gene>
    <name evidence="2" type="ORF">DTL42_06325</name>
</gene>
<accession>A0A368KWL0</accession>
<evidence type="ECO:0000256" key="1">
    <source>
        <dbReference type="SAM" id="MobiDB-lite"/>
    </source>
</evidence>
<feature type="region of interest" description="Disordered" evidence="1">
    <location>
        <begin position="115"/>
        <end position="154"/>
    </location>
</feature>
<feature type="region of interest" description="Disordered" evidence="1">
    <location>
        <begin position="80"/>
        <end position="102"/>
    </location>
</feature>
<feature type="region of interest" description="Disordered" evidence="1">
    <location>
        <begin position="567"/>
        <end position="593"/>
    </location>
</feature>
<protein>
    <recommendedName>
        <fullName evidence="4">Tetratricopeptide repeat protein</fullName>
    </recommendedName>
</protein>
<dbReference type="AlphaFoldDB" id="A0A368KWL0"/>
<proteinExistence type="predicted"/>
<evidence type="ECO:0000313" key="3">
    <source>
        <dbReference type="Proteomes" id="UP000253562"/>
    </source>
</evidence>
<dbReference type="InterPro" id="IPR001345">
    <property type="entry name" value="PG/BPGM_mutase_AS"/>
</dbReference>
<dbReference type="Gene3D" id="1.25.40.10">
    <property type="entry name" value="Tetratricopeptide repeat domain"/>
    <property type="match status" value="1"/>
</dbReference>
<dbReference type="PROSITE" id="PS51257">
    <property type="entry name" value="PROKAR_LIPOPROTEIN"/>
    <property type="match status" value="1"/>
</dbReference>
<dbReference type="Proteomes" id="UP000253562">
    <property type="component" value="Unassembled WGS sequence"/>
</dbReference>